<dbReference type="PANTHER" id="PTHR21098:SF12">
    <property type="entry name" value="RIBOFLAVIN SYNTHASE"/>
    <property type="match status" value="1"/>
</dbReference>
<dbReference type="NCBIfam" id="NF006767">
    <property type="entry name" value="PRK09289.1"/>
    <property type="match status" value="1"/>
</dbReference>
<dbReference type="EC" id="2.5.1.9" evidence="4 9"/>
<reference evidence="12" key="1">
    <citation type="submission" date="2024-07" db="EMBL/GenBank/DDBJ databases">
        <authorList>
            <person name="Kim Y.J."/>
            <person name="Jeong J.Y."/>
        </authorList>
    </citation>
    <scope>NUCLEOTIDE SEQUENCE</scope>
    <source>
        <strain evidence="12">GIHE-MW2</strain>
    </source>
</reference>
<organism evidence="12">
    <name type="scientific">Planktothricoides raciborskii GIHE-MW2</name>
    <dbReference type="NCBI Taxonomy" id="2792601"/>
    <lineage>
        <taxon>Bacteria</taxon>
        <taxon>Bacillati</taxon>
        <taxon>Cyanobacteriota</taxon>
        <taxon>Cyanophyceae</taxon>
        <taxon>Oscillatoriophycideae</taxon>
        <taxon>Oscillatoriales</taxon>
        <taxon>Oscillatoriaceae</taxon>
        <taxon>Planktothricoides</taxon>
    </lineage>
</organism>
<evidence type="ECO:0000256" key="1">
    <source>
        <dbReference type="ARBA" id="ARBA00000968"/>
    </source>
</evidence>
<dbReference type="EMBL" id="CP159837">
    <property type="protein sequence ID" value="XCM36811.1"/>
    <property type="molecule type" value="Genomic_DNA"/>
</dbReference>
<keyword evidence="6" id="KW-0686">Riboflavin biosynthesis</keyword>
<evidence type="ECO:0000256" key="4">
    <source>
        <dbReference type="ARBA" id="ARBA00012827"/>
    </source>
</evidence>
<dbReference type="NCBIfam" id="TIGR00187">
    <property type="entry name" value="ribE"/>
    <property type="match status" value="1"/>
</dbReference>
<dbReference type="InterPro" id="IPR001783">
    <property type="entry name" value="Lumazine-bd"/>
</dbReference>
<dbReference type="AlphaFoldDB" id="A0AAU8JE38"/>
<dbReference type="SUPFAM" id="SSF63380">
    <property type="entry name" value="Riboflavin synthase domain-like"/>
    <property type="match status" value="2"/>
</dbReference>
<dbReference type="InterPro" id="IPR026017">
    <property type="entry name" value="Lumazine-bd_dom"/>
</dbReference>
<keyword evidence="7 12" id="KW-0808">Transferase</keyword>
<evidence type="ECO:0000256" key="3">
    <source>
        <dbReference type="ARBA" id="ARBA00004887"/>
    </source>
</evidence>
<dbReference type="PROSITE" id="PS51177">
    <property type="entry name" value="LUMAZINE_BIND"/>
    <property type="match status" value="2"/>
</dbReference>
<dbReference type="PIRSF" id="PIRSF000498">
    <property type="entry name" value="Riboflavin_syn_A"/>
    <property type="match status" value="1"/>
</dbReference>
<dbReference type="Pfam" id="PF00677">
    <property type="entry name" value="Lum_binding"/>
    <property type="match status" value="2"/>
</dbReference>
<evidence type="ECO:0000256" key="8">
    <source>
        <dbReference type="ARBA" id="ARBA00022737"/>
    </source>
</evidence>
<dbReference type="CDD" id="cd00402">
    <property type="entry name" value="Riboflavin_synthase_like"/>
    <property type="match status" value="1"/>
</dbReference>
<comment type="pathway">
    <text evidence="3">Cofactor biosynthesis; riboflavin biosynthesis; riboflavin from 2-hydroxy-3-oxobutyl phosphate and 5-amino-6-(D-ribitylamino)uracil: step 2/2.</text>
</comment>
<evidence type="ECO:0000259" key="11">
    <source>
        <dbReference type="PROSITE" id="PS51177"/>
    </source>
</evidence>
<dbReference type="Gene3D" id="2.40.30.20">
    <property type="match status" value="2"/>
</dbReference>
<dbReference type="RefSeq" id="WP_054468946.1">
    <property type="nucleotide sequence ID" value="NZ_CP159837.1"/>
</dbReference>
<gene>
    <name evidence="12" type="primary">ribE</name>
    <name evidence="12" type="ORF">ABWT76_005594</name>
</gene>
<evidence type="ECO:0000256" key="5">
    <source>
        <dbReference type="ARBA" id="ARBA00013950"/>
    </source>
</evidence>
<sequence>MFTGLIQGLGTVKSLGTEQLQITIANPSVSELILPDLAIGDSVAVDGVCLTVETILPQGFIASASPETLKRTTLGRQENSWVNLETSLRVGSKIGGHFVSGHVDGIGCLQEVVQTANSWEITFTSGDRWQHLWQTQIAPYIVSKGSIAVNGISLTVADCDPDSRWFKVAVIPHTYEQTNLKYLLPGSWVNLESDILAKYAVKFISSSIGALAARSAGYAQWSDFPETTANMAQIDEITPAFLAENGFL</sequence>
<evidence type="ECO:0000256" key="6">
    <source>
        <dbReference type="ARBA" id="ARBA00022619"/>
    </source>
</evidence>
<evidence type="ECO:0000256" key="10">
    <source>
        <dbReference type="PROSITE-ProRule" id="PRU00524"/>
    </source>
</evidence>
<accession>A0AAU8JE38</accession>
<feature type="domain" description="Lumazine-binding" evidence="11">
    <location>
        <begin position="98"/>
        <end position="204"/>
    </location>
</feature>
<comment type="function">
    <text evidence="2">Catalyzes the dismutation of two molecules of 6,7-dimethyl-8-ribityllumazine, resulting in the formation of riboflavin and 5-amino-6-(D-ribitylamino)uracil.</text>
</comment>
<evidence type="ECO:0000256" key="2">
    <source>
        <dbReference type="ARBA" id="ARBA00002803"/>
    </source>
</evidence>
<comment type="catalytic activity">
    <reaction evidence="1">
        <text>2 6,7-dimethyl-8-(1-D-ribityl)lumazine + H(+) = 5-amino-6-(D-ribitylamino)uracil + riboflavin</text>
        <dbReference type="Rhea" id="RHEA:20772"/>
        <dbReference type="ChEBI" id="CHEBI:15378"/>
        <dbReference type="ChEBI" id="CHEBI:15934"/>
        <dbReference type="ChEBI" id="CHEBI:57986"/>
        <dbReference type="ChEBI" id="CHEBI:58201"/>
        <dbReference type="EC" id="2.5.1.9"/>
    </reaction>
</comment>
<feature type="repeat" description="Lumazine-binding" evidence="10">
    <location>
        <begin position="98"/>
        <end position="204"/>
    </location>
</feature>
<dbReference type="GO" id="GO:0004746">
    <property type="term" value="F:riboflavin synthase activity"/>
    <property type="evidence" value="ECO:0007669"/>
    <property type="project" value="UniProtKB-UniRule"/>
</dbReference>
<feature type="domain" description="Lumazine-binding" evidence="11">
    <location>
        <begin position="1"/>
        <end position="97"/>
    </location>
</feature>
<name>A0AAU8JE38_9CYAN</name>
<dbReference type="InterPro" id="IPR023366">
    <property type="entry name" value="ATP_synth_asu-like_sf"/>
</dbReference>
<feature type="repeat" description="Lumazine-binding" evidence="10">
    <location>
        <begin position="1"/>
        <end position="97"/>
    </location>
</feature>
<evidence type="ECO:0000256" key="7">
    <source>
        <dbReference type="ARBA" id="ARBA00022679"/>
    </source>
</evidence>
<protein>
    <recommendedName>
        <fullName evidence="5 9">Riboflavin synthase</fullName>
        <ecNumber evidence="4 9">2.5.1.9</ecNumber>
    </recommendedName>
</protein>
<dbReference type="InterPro" id="IPR017938">
    <property type="entry name" value="Riboflavin_synthase-like_b-brl"/>
</dbReference>
<proteinExistence type="predicted"/>
<evidence type="ECO:0000313" key="12">
    <source>
        <dbReference type="EMBL" id="XCM36811.1"/>
    </source>
</evidence>
<evidence type="ECO:0000256" key="9">
    <source>
        <dbReference type="NCBIfam" id="TIGR00187"/>
    </source>
</evidence>
<dbReference type="PANTHER" id="PTHR21098">
    <property type="entry name" value="RIBOFLAVIN SYNTHASE ALPHA CHAIN"/>
    <property type="match status" value="1"/>
</dbReference>
<keyword evidence="8" id="KW-0677">Repeat</keyword>
<dbReference type="GO" id="GO:0009231">
    <property type="term" value="P:riboflavin biosynthetic process"/>
    <property type="evidence" value="ECO:0007669"/>
    <property type="project" value="UniProtKB-KW"/>
</dbReference>